<feature type="transmembrane region" description="Helical" evidence="1">
    <location>
        <begin position="20"/>
        <end position="50"/>
    </location>
</feature>
<dbReference type="EMBL" id="CP006019">
    <property type="protein sequence ID" value="AIF69662.1"/>
    <property type="molecule type" value="Genomic_DNA"/>
</dbReference>
<reference evidence="2 3" key="2">
    <citation type="journal article" date="2015" name="Genome Announc.">
        <title>Complete Genome Sequence of Hyperthermophilic Piezophilic Archaeon Palaeococcus pacificus DY20341T, Isolated from Deep-Sea Hydrothermal Sediments.</title>
        <authorList>
            <person name="Zeng X."/>
            <person name="Jebbar M."/>
            <person name="Shao Z."/>
        </authorList>
    </citation>
    <scope>NUCLEOTIDE SEQUENCE [LARGE SCALE GENOMIC DNA]</scope>
    <source>
        <strain evidence="2 3">DY20341</strain>
    </source>
</reference>
<dbReference type="AlphaFoldDB" id="A0A075LUK3"/>
<proteinExistence type="predicted"/>
<keyword evidence="3" id="KW-1185">Reference proteome</keyword>
<feature type="transmembrane region" description="Helical" evidence="1">
    <location>
        <begin position="71"/>
        <end position="98"/>
    </location>
</feature>
<gene>
    <name evidence="2" type="ORF">PAP_06325</name>
</gene>
<accession>A0A075LUK3</accession>
<keyword evidence="1" id="KW-1133">Transmembrane helix</keyword>
<keyword evidence="1" id="KW-0472">Membrane</keyword>
<protein>
    <submittedName>
        <fullName evidence="2">Uncharacterized protein</fullName>
    </submittedName>
</protein>
<dbReference type="eggNOG" id="arCOG10113">
    <property type="taxonomic scope" value="Archaea"/>
</dbReference>
<dbReference type="Proteomes" id="UP000027981">
    <property type="component" value="Chromosome"/>
</dbReference>
<keyword evidence="1" id="KW-0812">Transmembrane</keyword>
<name>A0A075LUK3_9EURY</name>
<evidence type="ECO:0000313" key="2">
    <source>
        <dbReference type="EMBL" id="AIF69662.1"/>
    </source>
</evidence>
<dbReference type="HOGENOM" id="CLU_2165356_0_0_2"/>
<sequence length="110" mass="12107">MADIETAKLLIKIGGILSIIMPLVIGLFLFITVVGIVIAIPLMILGYWIYRRTEEVVELIERGEYKKAKDTLIIPMVIALILTSRIGGILMLIGLVLLPSQSEPKGISTF</sequence>
<reference evidence="3" key="1">
    <citation type="submission" date="2013-06" db="EMBL/GenBank/DDBJ databases">
        <title>Complete Genome Sequence of Hyperthermophilic Palaeococcus pacificus DY20341T, Isolated from a Deep-Sea Hydrothermal Sediments.</title>
        <authorList>
            <person name="Zeng X."/>
            <person name="Shao Z."/>
        </authorList>
    </citation>
    <scope>NUCLEOTIDE SEQUENCE [LARGE SCALE GENOMIC DNA]</scope>
    <source>
        <strain evidence="3">DY20341</strain>
    </source>
</reference>
<organism evidence="2 3">
    <name type="scientific">Palaeococcus pacificus DY20341</name>
    <dbReference type="NCBI Taxonomy" id="1343739"/>
    <lineage>
        <taxon>Archaea</taxon>
        <taxon>Methanobacteriati</taxon>
        <taxon>Methanobacteriota</taxon>
        <taxon>Thermococci</taxon>
        <taxon>Thermococcales</taxon>
        <taxon>Thermococcaceae</taxon>
        <taxon>Palaeococcus</taxon>
    </lineage>
</organism>
<dbReference type="GeneID" id="24842385"/>
<dbReference type="KEGG" id="ppac:PAP_06325"/>
<dbReference type="RefSeq" id="WP_048165198.1">
    <property type="nucleotide sequence ID" value="NZ_CP006019.1"/>
</dbReference>
<evidence type="ECO:0000256" key="1">
    <source>
        <dbReference type="SAM" id="Phobius"/>
    </source>
</evidence>
<dbReference type="OrthoDB" id="102121at2157"/>
<evidence type="ECO:0000313" key="3">
    <source>
        <dbReference type="Proteomes" id="UP000027981"/>
    </source>
</evidence>